<sequence>MRTIRYRALVTIAVVTAVLGWLGNQVTERNGLPVPFLHLSSLVTMAAIAVFTLVLGLKVRRWRNGKRDKELNPVLAARTLVLAQACAYAGSLIFGWHAGILLDQLILLLYRPGLGALPAVLAMMGGGLIMVVIGLVVERFCKLPPEDTEAAKDNGTEAQGEGEYA</sequence>
<keyword evidence="1" id="KW-0812">Transmembrane</keyword>
<accession>A0ABY3W6M1</accession>
<feature type="transmembrane region" description="Helical" evidence="1">
    <location>
        <begin position="116"/>
        <end position="137"/>
    </location>
</feature>
<proteinExistence type="predicted"/>
<gene>
    <name evidence="2" type="ORF">MNQ99_00530</name>
</gene>
<protein>
    <submittedName>
        <fullName evidence="2">DUF3180 domain-containing protein</fullName>
    </submittedName>
</protein>
<keyword evidence="1" id="KW-0472">Membrane</keyword>
<dbReference type="RefSeq" id="WP_127513129.1">
    <property type="nucleotide sequence ID" value="NZ_CP093326.1"/>
</dbReference>
<feature type="transmembrane region" description="Helical" evidence="1">
    <location>
        <begin position="36"/>
        <end position="55"/>
    </location>
</feature>
<reference evidence="2 3" key="1">
    <citation type="submission" date="2022-03" db="EMBL/GenBank/DDBJ databases">
        <title>Isotopic signatures of nitrous oxide derived from detoxification processes.</title>
        <authorList>
            <person name="Behrendt U."/>
            <person name="Buchen C."/>
            <person name="Well R."/>
            <person name="Ulrich A."/>
            <person name="Rohe L."/>
            <person name="Kolb S."/>
            <person name="Schloter M."/>
            <person name="Horn M.A."/>
            <person name="Augustin J."/>
        </authorList>
    </citation>
    <scope>NUCLEOTIDE SEQUENCE [LARGE SCALE GENOMIC DNA]</scope>
    <source>
        <strain evidence="2 3">S4-C24</strain>
    </source>
</reference>
<dbReference type="Pfam" id="PF11377">
    <property type="entry name" value="DUF3180"/>
    <property type="match status" value="1"/>
</dbReference>
<feature type="transmembrane region" description="Helical" evidence="1">
    <location>
        <begin position="75"/>
        <end position="96"/>
    </location>
</feature>
<evidence type="ECO:0000313" key="2">
    <source>
        <dbReference type="EMBL" id="UNK45910.1"/>
    </source>
</evidence>
<evidence type="ECO:0000313" key="3">
    <source>
        <dbReference type="Proteomes" id="UP000829069"/>
    </source>
</evidence>
<keyword evidence="1" id="KW-1133">Transmembrane helix</keyword>
<evidence type="ECO:0000256" key="1">
    <source>
        <dbReference type="SAM" id="Phobius"/>
    </source>
</evidence>
<name>A0ABY3W6M1_9MICC</name>
<keyword evidence="3" id="KW-1185">Reference proteome</keyword>
<organism evidence="2 3">
    <name type="scientific">Arthrobacter sulfonylureivorans</name>
    <dbReference type="NCBI Taxonomy" id="2486855"/>
    <lineage>
        <taxon>Bacteria</taxon>
        <taxon>Bacillati</taxon>
        <taxon>Actinomycetota</taxon>
        <taxon>Actinomycetes</taxon>
        <taxon>Micrococcales</taxon>
        <taxon>Micrococcaceae</taxon>
        <taxon>Arthrobacter</taxon>
    </lineage>
</organism>
<dbReference type="EMBL" id="CP093326">
    <property type="protein sequence ID" value="UNK45910.1"/>
    <property type="molecule type" value="Genomic_DNA"/>
</dbReference>
<dbReference type="Proteomes" id="UP000829069">
    <property type="component" value="Chromosome"/>
</dbReference>
<dbReference type="InterPro" id="IPR021517">
    <property type="entry name" value="DUF3180"/>
</dbReference>